<sequence length="98" mass="10090">MSSSAEVVMDSGLGSAVGSSDEVGEDSCRGPEAGYFGQTKAYSRCYDAWVSPSYSALHPVEELFSSRGDIIPAWRLDGGGIFLGTVTASSMGGVSKVG</sequence>
<evidence type="ECO:0000313" key="3">
    <source>
        <dbReference type="Proteomes" id="UP001190700"/>
    </source>
</evidence>
<evidence type="ECO:0000313" key="2">
    <source>
        <dbReference type="EMBL" id="KAK3270447.1"/>
    </source>
</evidence>
<protein>
    <submittedName>
        <fullName evidence="2">Uncharacterized protein</fullName>
    </submittedName>
</protein>
<dbReference type="AlphaFoldDB" id="A0AAE0G2W2"/>
<keyword evidence="3" id="KW-1185">Reference proteome</keyword>
<organism evidence="2 3">
    <name type="scientific">Cymbomonas tetramitiformis</name>
    <dbReference type="NCBI Taxonomy" id="36881"/>
    <lineage>
        <taxon>Eukaryota</taxon>
        <taxon>Viridiplantae</taxon>
        <taxon>Chlorophyta</taxon>
        <taxon>Pyramimonadophyceae</taxon>
        <taxon>Pyramimonadales</taxon>
        <taxon>Pyramimonadaceae</taxon>
        <taxon>Cymbomonas</taxon>
    </lineage>
</organism>
<dbReference type="EMBL" id="LGRX02010383">
    <property type="protein sequence ID" value="KAK3270447.1"/>
    <property type="molecule type" value="Genomic_DNA"/>
</dbReference>
<proteinExistence type="predicted"/>
<feature type="region of interest" description="Disordered" evidence="1">
    <location>
        <begin position="1"/>
        <end position="30"/>
    </location>
</feature>
<accession>A0AAE0G2W2</accession>
<dbReference type="Proteomes" id="UP001190700">
    <property type="component" value="Unassembled WGS sequence"/>
</dbReference>
<reference evidence="2 3" key="1">
    <citation type="journal article" date="2015" name="Genome Biol. Evol.">
        <title>Comparative Genomics of a Bacterivorous Green Alga Reveals Evolutionary Causalities and Consequences of Phago-Mixotrophic Mode of Nutrition.</title>
        <authorList>
            <person name="Burns J.A."/>
            <person name="Paasch A."/>
            <person name="Narechania A."/>
            <person name="Kim E."/>
        </authorList>
    </citation>
    <scope>NUCLEOTIDE SEQUENCE [LARGE SCALE GENOMIC DNA]</scope>
    <source>
        <strain evidence="2 3">PLY_AMNH</strain>
    </source>
</reference>
<comment type="caution">
    <text evidence="2">The sequence shown here is derived from an EMBL/GenBank/DDBJ whole genome shotgun (WGS) entry which is preliminary data.</text>
</comment>
<name>A0AAE0G2W2_9CHLO</name>
<evidence type="ECO:0000256" key="1">
    <source>
        <dbReference type="SAM" id="MobiDB-lite"/>
    </source>
</evidence>
<gene>
    <name evidence="2" type="ORF">CYMTET_21150</name>
</gene>